<evidence type="ECO:0000313" key="2">
    <source>
        <dbReference type="Proteomes" id="UP000620156"/>
    </source>
</evidence>
<sequence length="187" mass="21125">MPYSPRGVSGVEFRVGLPRYGRPPGVRRLPVQPRGERWQSLRSFFLTRFLLALPEDPVEAFSALFEPVRKAFRLLLRLLNGPGMRGGWDSDAGRLVLAVHTAYWRRDALRTEEADCLLVVADGQIAVRALWQDPSRAVACPHAGLRHTPWPRRLRRCVGIACTDGSWFTVRTTHPHTADQIRTLLAP</sequence>
<evidence type="ECO:0000313" key="1">
    <source>
        <dbReference type="EMBL" id="GGQ89320.1"/>
    </source>
</evidence>
<gene>
    <name evidence="1" type="ORF">GCM10010145_68540</name>
</gene>
<name>A0A918BSK2_9ACTN</name>
<comment type="caution">
    <text evidence="1">The sequence shown here is derived from an EMBL/GenBank/DDBJ whole genome shotgun (WGS) entry which is preliminary data.</text>
</comment>
<accession>A0A918BSK2</accession>
<dbReference type="Proteomes" id="UP000620156">
    <property type="component" value="Unassembled WGS sequence"/>
</dbReference>
<reference evidence="1" key="1">
    <citation type="journal article" date="2014" name="Int. J. Syst. Evol. Microbiol.">
        <title>Complete genome sequence of Corynebacterium casei LMG S-19264T (=DSM 44701T), isolated from a smear-ripened cheese.</title>
        <authorList>
            <consortium name="US DOE Joint Genome Institute (JGI-PGF)"/>
            <person name="Walter F."/>
            <person name="Albersmeier A."/>
            <person name="Kalinowski J."/>
            <person name="Ruckert C."/>
        </authorList>
    </citation>
    <scope>NUCLEOTIDE SEQUENCE</scope>
    <source>
        <strain evidence="1">JCM 3131</strain>
    </source>
</reference>
<dbReference type="EMBL" id="BMQK01000031">
    <property type="protein sequence ID" value="GGQ89320.1"/>
    <property type="molecule type" value="Genomic_DNA"/>
</dbReference>
<keyword evidence="2" id="KW-1185">Reference proteome</keyword>
<dbReference type="AlphaFoldDB" id="A0A918BSK2"/>
<organism evidence="1 2">
    <name type="scientific">Streptomyces ruber</name>
    <dbReference type="NCBI Taxonomy" id="83378"/>
    <lineage>
        <taxon>Bacteria</taxon>
        <taxon>Bacillati</taxon>
        <taxon>Actinomycetota</taxon>
        <taxon>Actinomycetes</taxon>
        <taxon>Kitasatosporales</taxon>
        <taxon>Streptomycetaceae</taxon>
        <taxon>Streptomyces</taxon>
    </lineage>
</organism>
<protein>
    <submittedName>
        <fullName evidence="1">Uncharacterized protein</fullName>
    </submittedName>
</protein>
<proteinExistence type="predicted"/>
<reference evidence="1" key="2">
    <citation type="submission" date="2020-09" db="EMBL/GenBank/DDBJ databases">
        <authorList>
            <person name="Sun Q."/>
            <person name="Ohkuma M."/>
        </authorList>
    </citation>
    <scope>NUCLEOTIDE SEQUENCE</scope>
    <source>
        <strain evidence="1">JCM 3131</strain>
    </source>
</reference>